<name>A0A2U0SA50_9SPHN</name>
<dbReference type="Gene3D" id="3.40.50.720">
    <property type="entry name" value="NAD(P)-binding Rossmann-like Domain"/>
    <property type="match status" value="1"/>
</dbReference>
<evidence type="ECO:0000259" key="3">
    <source>
        <dbReference type="Pfam" id="PF08125"/>
    </source>
</evidence>
<dbReference type="OrthoDB" id="271711at2"/>
<dbReference type="PRINTS" id="PR00084">
    <property type="entry name" value="MTLDHDRGNASE"/>
</dbReference>
<dbReference type="InterPro" id="IPR013328">
    <property type="entry name" value="6PGD_dom2"/>
</dbReference>
<evidence type="ECO:0000313" key="4">
    <source>
        <dbReference type="EMBL" id="PVX28204.1"/>
    </source>
</evidence>
<dbReference type="Pfam" id="PF01232">
    <property type="entry name" value="Mannitol_dh"/>
    <property type="match status" value="1"/>
</dbReference>
<keyword evidence="1" id="KW-0560">Oxidoreductase</keyword>
<keyword evidence="5" id="KW-1185">Reference proteome</keyword>
<dbReference type="Pfam" id="PF08125">
    <property type="entry name" value="Mannitol_dh_C"/>
    <property type="match status" value="1"/>
</dbReference>
<reference evidence="4 5" key="1">
    <citation type="submission" date="2018-05" db="EMBL/GenBank/DDBJ databases">
        <title>Description of Sphingomonas pokkalii sp nov, isolated from the rhizosphere of saline tolerant pokkali rice and its draft genome analysis.</title>
        <authorList>
            <person name="Menon R."/>
            <person name="Kumari S."/>
            <person name="Rameshkumar N."/>
        </authorList>
    </citation>
    <scope>NUCLEOTIDE SEQUENCE [LARGE SCALE GENOMIC DNA]</scope>
    <source>
        <strain evidence="4 5">L3B27</strain>
    </source>
</reference>
<dbReference type="InterPro" id="IPR013118">
    <property type="entry name" value="Mannitol_DH_C"/>
</dbReference>
<dbReference type="SUPFAM" id="SSF51735">
    <property type="entry name" value="NAD(P)-binding Rossmann-fold domains"/>
    <property type="match status" value="1"/>
</dbReference>
<comment type="caution">
    <text evidence="4">The sequence shown here is derived from an EMBL/GenBank/DDBJ whole genome shotgun (WGS) entry which is preliminary data.</text>
</comment>
<dbReference type="InterPro" id="IPR036291">
    <property type="entry name" value="NAD(P)-bd_dom_sf"/>
</dbReference>
<proteinExistence type="predicted"/>
<dbReference type="Proteomes" id="UP000245890">
    <property type="component" value="Unassembled WGS sequence"/>
</dbReference>
<dbReference type="EMBL" id="QENQ01000001">
    <property type="protein sequence ID" value="PVX28204.1"/>
    <property type="molecule type" value="Genomic_DNA"/>
</dbReference>
<sequence>MTMLSRAALAGLPAGILRPGHDLAAIRTGIVHFGPGAFHRAHQAAFVDKVLDSDPRWGIAAVSLRSGSTTDALKAQDGLYTLAVIDRTPSTRIIAAHSDAIGPGEGARLRALLASPEVRIATSTVTEKGYCLGGDGILDMNHPDIVQDRARPAEPASVIGWIVAGLADRRAAGEAPFAMLCCDNMTGNGGKLRAACVALAREWDAGLADWIAAEVAFPDSMVDSITPASDAAFLAKVAGELGVEDKAAVQRESFTQWVLQRFDMANGPDLAAAGVTLTSDVRGYEQAKLRILNGSHSSLAYIGLMLGHETVFEAMSDAVLGGFVTRLAHQDIAASLGPVDGLDVPGYVDAVLDRFRNPAIRHLLSQIAWDGSQKLPYRLLDTTAAALDAGRPVTRLAVPVAAWIAFLGAKARAGEAITDPLAETLAAAAIAEAPVDAALALRQVFPARVAEDARYRDAVAAAFAKIEAGDLRDLLAG</sequence>
<dbReference type="InterPro" id="IPR000669">
    <property type="entry name" value="Mannitol_DH"/>
</dbReference>
<dbReference type="AlphaFoldDB" id="A0A2U0SA50"/>
<feature type="domain" description="Mannitol dehydrogenase C-terminal" evidence="3">
    <location>
        <begin position="280"/>
        <end position="465"/>
    </location>
</feature>
<dbReference type="SUPFAM" id="SSF48179">
    <property type="entry name" value="6-phosphogluconate dehydrogenase C-terminal domain-like"/>
    <property type="match status" value="1"/>
</dbReference>
<dbReference type="GO" id="GO:0016616">
    <property type="term" value="F:oxidoreductase activity, acting on the CH-OH group of donors, NAD or NADP as acceptor"/>
    <property type="evidence" value="ECO:0007669"/>
    <property type="project" value="TreeGrafter"/>
</dbReference>
<dbReference type="InterPro" id="IPR008927">
    <property type="entry name" value="6-PGluconate_DH-like_C_sf"/>
</dbReference>
<organism evidence="4 5">
    <name type="scientific">Sphingomonas pokkalii</name>
    <dbReference type="NCBI Taxonomy" id="2175090"/>
    <lineage>
        <taxon>Bacteria</taxon>
        <taxon>Pseudomonadati</taxon>
        <taxon>Pseudomonadota</taxon>
        <taxon>Alphaproteobacteria</taxon>
        <taxon>Sphingomonadales</taxon>
        <taxon>Sphingomonadaceae</taxon>
        <taxon>Sphingomonas</taxon>
    </lineage>
</organism>
<evidence type="ECO:0000259" key="2">
    <source>
        <dbReference type="Pfam" id="PF01232"/>
    </source>
</evidence>
<accession>A0A2U0SA50</accession>
<protein>
    <submittedName>
        <fullName evidence="4">Mannitol dehydrogenase</fullName>
    </submittedName>
</protein>
<feature type="domain" description="Mannitol dehydrogenase N-terminal" evidence="2">
    <location>
        <begin position="29"/>
        <end position="266"/>
    </location>
</feature>
<dbReference type="PANTHER" id="PTHR43362:SF1">
    <property type="entry name" value="MANNITOL DEHYDROGENASE 2-RELATED"/>
    <property type="match status" value="1"/>
</dbReference>
<dbReference type="PANTHER" id="PTHR43362">
    <property type="entry name" value="MANNITOL DEHYDROGENASE DSF1-RELATED"/>
    <property type="match status" value="1"/>
</dbReference>
<evidence type="ECO:0000313" key="5">
    <source>
        <dbReference type="Proteomes" id="UP000245890"/>
    </source>
</evidence>
<dbReference type="RefSeq" id="WP_116467657.1">
    <property type="nucleotide sequence ID" value="NZ_QENQ01000001.1"/>
</dbReference>
<dbReference type="InterPro" id="IPR050988">
    <property type="entry name" value="Mannitol_DH/Oxidoreductase"/>
</dbReference>
<gene>
    <name evidence="4" type="ORF">DD559_01645</name>
</gene>
<dbReference type="Gene3D" id="1.10.1040.10">
    <property type="entry name" value="N-(1-d-carboxylethyl)-l-norvaline Dehydrogenase, domain 2"/>
    <property type="match status" value="1"/>
</dbReference>
<evidence type="ECO:0000256" key="1">
    <source>
        <dbReference type="ARBA" id="ARBA00023002"/>
    </source>
</evidence>
<dbReference type="InterPro" id="IPR013131">
    <property type="entry name" value="Mannitol_DH_N"/>
</dbReference>